<organism evidence="1 2">
    <name type="scientific">Caerostris darwini</name>
    <dbReference type="NCBI Taxonomy" id="1538125"/>
    <lineage>
        <taxon>Eukaryota</taxon>
        <taxon>Metazoa</taxon>
        <taxon>Ecdysozoa</taxon>
        <taxon>Arthropoda</taxon>
        <taxon>Chelicerata</taxon>
        <taxon>Arachnida</taxon>
        <taxon>Araneae</taxon>
        <taxon>Araneomorphae</taxon>
        <taxon>Entelegynae</taxon>
        <taxon>Araneoidea</taxon>
        <taxon>Araneidae</taxon>
        <taxon>Caerostris</taxon>
    </lineage>
</organism>
<evidence type="ECO:0008006" key="3">
    <source>
        <dbReference type="Google" id="ProtNLM"/>
    </source>
</evidence>
<name>A0AAV4TTA9_9ARAC</name>
<protein>
    <recommendedName>
        <fullName evidence="3">Ribosomal protein S4</fullName>
    </recommendedName>
</protein>
<comment type="caution">
    <text evidence="1">The sequence shown here is derived from an EMBL/GenBank/DDBJ whole genome shotgun (WGS) entry which is preliminary data.</text>
</comment>
<dbReference type="Proteomes" id="UP001054837">
    <property type="component" value="Unassembled WGS sequence"/>
</dbReference>
<gene>
    <name evidence="1" type="ORF">CDAR_192291</name>
</gene>
<accession>A0AAV4TTA9</accession>
<evidence type="ECO:0000313" key="2">
    <source>
        <dbReference type="Proteomes" id="UP001054837"/>
    </source>
</evidence>
<reference evidence="1 2" key="1">
    <citation type="submission" date="2021-06" db="EMBL/GenBank/DDBJ databases">
        <title>Caerostris darwini draft genome.</title>
        <authorList>
            <person name="Kono N."/>
            <person name="Arakawa K."/>
        </authorList>
    </citation>
    <scope>NUCLEOTIDE SEQUENCE [LARGE SCALE GENOMIC DNA]</scope>
</reference>
<dbReference type="AlphaFoldDB" id="A0AAV4TTA9"/>
<dbReference type="EMBL" id="BPLQ01010303">
    <property type="protein sequence ID" value="GIY49843.1"/>
    <property type="molecule type" value="Genomic_DNA"/>
</dbReference>
<proteinExistence type="predicted"/>
<keyword evidence="2" id="KW-1185">Reference proteome</keyword>
<evidence type="ECO:0000313" key="1">
    <source>
        <dbReference type="EMBL" id="GIY49843.1"/>
    </source>
</evidence>
<sequence>MDKRNETRKKKYSLPSVLGKNLVRLEHEKRCVRISKEKQYVKRSCEELQYVGYNSITSFPSVSHSIVRGKSVIGAQVVLGKNLVRLEHEKRGARTSKENQHVKLSCEELQYVGYNSIASFPSVYHSIVRGKSVIGAQG</sequence>